<comment type="caution">
    <text evidence="3">The sequence shown here is derived from an EMBL/GenBank/DDBJ whole genome shotgun (WGS) entry which is preliminary data.</text>
</comment>
<evidence type="ECO:0000256" key="1">
    <source>
        <dbReference type="SAM" id="MobiDB-lite"/>
    </source>
</evidence>
<sequence>MPRSKSFRPLCLLLAAGSFFAGYAAAQTTSPGPDFSGIWQLNDRASDSAAVITQRLHAERRREQAPSSQPANAGSSATPASSSNGFGGRGGHGMGGGGHGMGGGQHGNHDYQDSSRSSSNATPKDPTPPLFADDALLNVQQSRQGMRVDFNNNDRLDTQFDNIARQSLNSTARVQTQLTQDGMHVSMDFGNGTRLEQAWVRSADGHHLTVTETWTTAELKEPIVFTRSYDRLDM</sequence>
<feature type="signal peptide" evidence="2">
    <location>
        <begin position="1"/>
        <end position="26"/>
    </location>
</feature>
<dbReference type="RefSeq" id="WP_284398027.1">
    <property type="nucleotide sequence ID" value="NZ_BSNQ01000003.1"/>
</dbReference>
<dbReference type="Proteomes" id="UP001620405">
    <property type="component" value="Unassembled WGS sequence"/>
</dbReference>
<organism evidence="3 4">
    <name type="scientific">Dyella lipolytica</name>
    <dbReference type="NCBI Taxonomy" id="1867835"/>
    <lineage>
        <taxon>Bacteria</taxon>
        <taxon>Pseudomonadati</taxon>
        <taxon>Pseudomonadota</taxon>
        <taxon>Gammaproteobacteria</taxon>
        <taxon>Lysobacterales</taxon>
        <taxon>Rhodanobacteraceae</taxon>
        <taxon>Dyella</taxon>
    </lineage>
</organism>
<feature type="region of interest" description="Disordered" evidence="1">
    <location>
        <begin position="57"/>
        <end position="132"/>
    </location>
</feature>
<feature type="compositionally biased region" description="Gly residues" evidence="1">
    <location>
        <begin position="85"/>
        <end position="106"/>
    </location>
</feature>
<feature type="compositionally biased region" description="Polar residues" evidence="1">
    <location>
        <begin position="65"/>
        <end position="84"/>
    </location>
</feature>
<name>A0ABW8IUW3_9GAMM</name>
<reference evidence="3 4" key="1">
    <citation type="submission" date="2020-10" db="EMBL/GenBank/DDBJ databases">
        <title>Phylogeny of dyella-like bacteria.</title>
        <authorList>
            <person name="Fu J."/>
        </authorList>
    </citation>
    <scope>NUCLEOTIDE SEQUENCE [LARGE SCALE GENOMIC DNA]</scope>
    <source>
        <strain evidence="3 4">DHOB07</strain>
    </source>
</reference>
<gene>
    <name evidence="3" type="ORF">ISP13_06580</name>
</gene>
<keyword evidence="4" id="KW-1185">Reference proteome</keyword>
<feature type="chain" id="PRO_5046677579" evidence="2">
    <location>
        <begin position="27"/>
        <end position="234"/>
    </location>
</feature>
<protein>
    <submittedName>
        <fullName evidence="3">Uncharacterized protein</fullName>
    </submittedName>
</protein>
<proteinExistence type="predicted"/>
<evidence type="ECO:0000313" key="4">
    <source>
        <dbReference type="Proteomes" id="UP001620405"/>
    </source>
</evidence>
<evidence type="ECO:0000256" key="2">
    <source>
        <dbReference type="SAM" id="SignalP"/>
    </source>
</evidence>
<keyword evidence="2" id="KW-0732">Signal</keyword>
<evidence type="ECO:0000313" key="3">
    <source>
        <dbReference type="EMBL" id="MFK2873195.1"/>
    </source>
</evidence>
<dbReference type="EMBL" id="JADIKG010000011">
    <property type="protein sequence ID" value="MFK2873195.1"/>
    <property type="molecule type" value="Genomic_DNA"/>
</dbReference>
<accession>A0ABW8IUW3</accession>